<evidence type="ECO:0000259" key="14">
    <source>
        <dbReference type="Pfam" id="PF06580"/>
    </source>
</evidence>
<dbReference type="Gene3D" id="6.10.340.10">
    <property type="match status" value="1"/>
</dbReference>
<dbReference type="Pfam" id="PF06580">
    <property type="entry name" value="His_kinase"/>
    <property type="match status" value="1"/>
</dbReference>
<comment type="subcellular location">
    <subcellularLocation>
        <location evidence="1">Cell membrane</location>
        <topology evidence="1">Multi-pass membrane protein</topology>
    </subcellularLocation>
</comment>
<sequence>MRKKIFLALCVPISAVFLISYLMLYGIFRNMLFTEISRQQSSLQKYNETIFASYIDSFNMIPFQLVNDETVGALINTDSSKYLDMFRAREALRKEFNGYLNQQLFSANLDCRFILYLSDQIPLAAYCDSYSLSENIKTRTSQVYSSLSVSSEDWYSRTLLTNWSPYFFLNEETKELCYACCVWNYSLVNSSSEGIGVVVIAIPESAFIEKLSLGTLTTNSSVILSNEYDEILYSYGKVTSLPFSLLSNDQRDSSEPCMISGKKYMVNTASIENDLFLTFFTPYSDITAMIQKSLRIYLFFSILFFPVLIGILYLITRNITAPVISLAQLIGTIDDTRSFDIRRLDAWKDKELRILCRSFSELIQKENILIERIIEENRAKRTAVLHALQAQINPHFLYNALDIVSWMALEKNEDTIADIVSSISNMMHYSISQPDALIPICSELDNIREFIRISQLERPGRIELIVNAPDDLLSGQRIPKFTLQPLAENGILHNPEISKLLITISIAKQGKAVTITVTDTGVGADPDKLNAFLRYEETDLPVSNGFGIRNVNERLQLHYGNESGLSYFRTKEGYLAAVVTIC</sequence>
<dbReference type="GO" id="GO:0005886">
    <property type="term" value="C:plasma membrane"/>
    <property type="evidence" value="ECO:0007669"/>
    <property type="project" value="UniProtKB-SubCell"/>
</dbReference>
<dbReference type="InterPro" id="IPR036890">
    <property type="entry name" value="HATPase_C_sf"/>
</dbReference>
<dbReference type="InterPro" id="IPR050640">
    <property type="entry name" value="Bact_2-comp_sensor_kinase"/>
</dbReference>
<name>A0A9D2KZH6_9FIRM</name>
<feature type="transmembrane region" description="Helical" evidence="12">
    <location>
        <begin position="296"/>
        <end position="315"/>
    </location>
</feature>
<keyword evidence="3" id="KW-0597">Phosphoprotein</keyword>
<evidence type="ECO:0000256" key="6">
    <source>
        <dbReference type="ARBA" id="ARBA00022741"/>
    </source>
</evidence>
<evidence type="ECO:0000256" key="12">
    <source>
        <dbReference type="SAM" id="Phobius"/>
    </source>
</evidence>
<dbReference type="AlphaFoldDB" id="A0A9D2KZH6"/>
<dbReference type="PANTHER" id="PTHR34220">
    <property type="entry name" value="SENSOR HISTIDINE KINASE YPDA"/>
    <property type="match status" value="1"/>
</dbReference>
<dbReference type="GO" id="GO:0000155">
    <property type="term" value="F:phosphorelay sensor kinase activity"/>
    <property type="evidence" value="ECO:0007669"/>
    <property type="project" value="InterPro"/>
</dbReference>
<dbReference type="Pfam" id="PF02518">
    <property type="entry name" value="HATPase_c"/>
    <property type="match status" value="1"/>
</dbReference>
<keyword evidence="9 12" id="KW-1133">Transmembrane helix</keyword>
<feature type="transmembrane region" description="Helical" evidence="12">
    <location>
        <begin position="6"/>
        <end position="28"/>
    </location>
</feature>
<evidence type="ECO:0000256" key="1">
    <source>
        <dbReference type="ARBA" id="ARBA00004651"/>
    </source>
</evidence>
<evidence type="ECO:0000256" key="7">
    <source>
        <dbReference type="ARBA" id="ARBA00022777"/>
    </source>
</evidence>
<dbReference type="EMBL" id="DWYY01000061">
    <property type="protein sequence ID" value="HJA92623.1"/>
    <property type="molecule type" value="Genomic_DNA"/>
</dbReference>
<dbReference type="SUPFAM" id="SSF55874">
    <property type="entry name" value="ATPase domain of HSP90 chaperone/DNA topoisomerase II/histidine kinase"/>
    <property type="match status" value="1"/>
</dbReference>
<comment type="caution">
    <text evidence="15">The sequence shown here is derived from an EMBL/GenBank/DDBJ whole genome shotgun (WGS) entry which is preliminary data.</text>
</comment>
<gene>
    <name evidence="15" type="ORF">H9717_05845</name>
</gene>
<keyword evidence="10" id="KW-0902">Two-component regulatory system</keyword>
<evidence type="ECO:0000256" key="3">
    <source>
        <dbReference type="ARBA" id="ARBA00022553"/>
    </source>
</evidence>
<evidence type="ECO:0000256" key="11">
    <source>
        <dbReference type="ARBA" id="ARBA00023136"/>
    </source>
</evidence>
<dbReference type="GO" id="GO:0005524">
    <property type="term" value="F:ATP binding"/>
    <property type="evidence" value="ECO:0007669"/>
    <property type="project" value="UniProtKB-KW"/>
</dbReference>
<evidence type="ECO:0000313" key="15">
    <source>
        <dbReference type="EMBL" id="HJA92623.1"/>
    </source>
</evidence>
<keyword evidence="6" id="KW-0547">Nucleotide-binding</keyword>
<organism evidence="15 16">
    <name type="scientific">Candidatus Eisenbergiella merdipullorum</name>
    <dbReference type="NCBI Taxonomy" id="2838553"/>
    <lineage>
        <taxon>Bacteria</taxon>
        <taxon>Bacillati</taxon>
        <taxon>Bacillota</taxon>
        <taxon>Clostridia</taxon>
        <taxon>Lachnospirales</taxon>
        <taxon>Lachnospiraceae</taxon>
        <taxon>Eisenbergiella</taxon>
    </lineage>
</organism>
<dbReference type="InterPro" id="IPR003594">
    <property type="entry name" value="HATPase_dom"/>
</dbReference>
<evidence type="ECO:0000256" key="10">
    <source>
        <dbReference type="ARBA" id="ARBA00023012"/>
    </source>
</evidence>
<evidence type="ECO:0000313" key="16">
    <source>
        <dbReference type="Proteomes" id="UP000886858"/>
    </source>
</evidence>
<keyword evidence="11 12" id="KW-0472">Membrane</keyword>
<protein>
    <submittedName>
        <fullName evidence="15">Histidine kinase</fullName>
    </submittedName>
</protein>
<reference evidence="15" key="1">
    <citation type="journal article" date="2021" name="PeerJ">
        <title>Extensive microbial diversity within the chicken gut microbiome revealed by metagenomics and culture.</title>
        <authorList>
            <person name="Gilroy R."/>
            <person name="Ravi A."/>
            <person name="Getino M."/>
            <person name="Pursley I."/>
            <person name="Horton D.L."/>
            <person name="Alikhan N.F."/>
            <person name="Baker D."/>
            <person name="Gharbi K."/>
            <person name="Hall N."/>
            <person name="Watson M."/>
            <person name="Adriaenssens E.M."/>
            <person name="Foster-Nyarko E."/>
            <person name="Jarju S."/>
            <person name="Secka A."/>
            <person name="Antonio M."/>
            <person name="Oren A."/>
            <person name="Chaudhuri R.R."/>
            <person name="La Ragione R."/>
            <person name="Hildebrand F."/>
            <person name="Pallen M.J."/>
        </authorList>
    </citation>
    <scope>NUCLEOTIDE SEQUENCE</scope>
    <source>
        <strain evidence="15">CHK179-7159</strain>
    </source>
</reference>
<dbReference type="InterPro" id="IPR010559">
    <property type="entry name" value="Sig_transdc_His_kin_internal"/>
</dbReference>
<proteinExistence type="predicted"/>
<keyword evidence="8" id="KW-0067">ATP-binding</keyword>
<keyword evidence="5 12" id="KW-0812">Transmembrane</keyword>
<evidence type="ECO:0000256" key="9">
    <source>
        <dbReference type="ARBA" id="ARBA00022989"/>
    </source>
</evidence>
<keyword evidence="7 15" id="KW-0418">Kinase</keyword>
<keyword evidence="4" id="KW-0808">Transferase</keyword>
<feature type="domain" description="Signal transduction histidine kinase internal region" evidence="14">
    <location>
        <begin position="385"/>
        <end position="457"/>
    </location>
</feature>
<dbReference type="Gene3D" id="3.30.565.10">
    <property type="entry name" value="Histidine kinase-like ATPase, C-terminal domain"/>
    <property type="match status" value="1"/>
</dbReference>
<accession>A0A9D2KZH6</accession>
<keyword evidence="2" id="KW-1003">Cell membrane</keyword>
<evidence type="ECO:0000256" key="2">
    <source>
        <dbReference type="ARBA" id="ARBA00022475"/>
    </source>
</evidence>
<dbReference type="Proteomes" id="UP000886858">
    <property type="component" value="Unassembled WGS sequence"/>
</dbReference>
<evidence type="ECO:0000259" key="13">
    <source>
        <dbReference type="Pfam" id="PF02518"/>
    </source>
</evidence>
<evidence type="ECO:0000256" key="4">
    <source>
        <dbReference type="ARBA" id="ARBA00022679"/>
    </source>
</evidence>
<dbReference type="PANTHER" id="PTHR34220:SF11">
    <property type="entry name" value="SENSOR PROTEIN KINASE HPTS"/>
    <property type="match status" value="1"/>
</dbReference>
<evidence type="ECO:0000256" key="8">
    <source>
        <dbReference type="ARBA" id="ARBA00022840"/>
    </source>
</evidence>
<feature type="domain" description="Histidine kinase/HSP90-like ATPase" evidence="13">
    <location>
        <begin position="483"/>
        <end position="560"/>
    </location>
</feature>
<evidence type="ECO:0000256" key="5">
    <source>
        <dbReference type="ARBA" id="ARBA00022692"/>
    </source>
</evidence>
<reference evidence="15" key="2">
    <citation type="submission" date="2021-04" db="EMBL/GenBank/DDBJ databases">
        <authorList>
            <person name="Gilroy R."/>
        </authorList>
    </citation>
    <scope>NUCLEOTIDE SEQUENCE</scope>
    <source>
        <strain evidence="15">CHK179-7159</strain>
    </source>
</reference>